<keyword evidence="2" id="KW-1185">Reference proteome</keyword>
<evidence type="ECO:0000313" key="2">
    <source>
        <dbReference type="Proteomes" id="UP000637819"/>
    </source>
</evidence>
<protein>
    <submittedName>
        <fullName evidence="1">Uncharacterized protein</fullName>
    </submittedName>
</protein>
<dbReference type="GeneID" id="62874209"/>
<proteinExistence type="predicted"/>
<dbReference type="OrthoDB" id="382116at2157"/>
<dbReference type="RefSeq" id="WP_204748407.1">
    <property type="nucleotide sequence ID" value="NZ_CP069188.1"/>
</dbReference>
<dbReference type="KEGG" id="hsal:JMJ58_03755"/>
<gene>
    <name evidence="1" type="ORF">JMJ58_03755</name>
</gene>
<organism evidence="1 2">
    <name type="scientific">Haloterrigena salifodinae</name>
    <dbReference type="NCBI Taxonomy" id="2675099"/>
    <lineage>
        <taxon>Archaea</taxon>
        <taxon>Methanobacteriati</taxon>
        <taxon>Methanobacteriota</taxon>
        <taxon>Stenosarchaea group</taxon>
        <taxon>Halobacteria</taxon>
        <taxon>Halobacteriales</taxon>
        <taxon>Natrialbaceae</taxon>
        <taxon>Haloterrigena</taxon>
    </lineage>
</organism>
<sequence length="183" mass="21624">MAFKDSIFDLVSLAVENPTVTVGILSIIAGAIYYRLSNLEDPRDREQYIIKKFDDRQWIEYPLKAEFDTLHLVESSGWMYKFKRLLFGYLDGETAVSLYTNFTLDEEMWEYEEFMQPYHEMTNCEVEYIRCERINSEKVQMIFEFDSIDHNEIAHAIFAFLKFMKSADETVEGVEIGPPQFNK</sequence>
<dbReference type="AlphaFoldDB" id="A0A8T8E2D8"/>
<accession>A0A8T8E2D8</accession>
<name>A0A8T8E2D8_9EURY</name>
<reference evidence="1 2" key="1">
    <citation type="submission" date="2021-01" db="EMBL/GenBank/DDBJ databases">
        <title>Genome Sequence and Methylation Pattern of Haloterrigena salifodinae BOL5-1, An Extremely Halophilic Archaeon from a Bolivian Salt Mine.</title>
        <authorList>
            <person name="DasSarma P."/>
            <person name="Anton B.P."/>
            <person name="DasSarma S.L."/>
            <person name="von Ehrenheim H.A.L."/>
            <person name="Martinez F.L."/>
            <person name="Guzman D."/>
            <person name="Roberts R.J."/>
            <person name="DasSarma S."/>
        </authorList>
    </citation>
    <scope>NUCLEOTIDE SEQUENCE [LARGE SCALE GENOMIC DNA]</scope>
    <source>
        <strain evidence="1 2">BOL5-1</strain>
    </source>
</reference>
<dbReference type="Proteomes" id="UP000637819">
    <property type="component" value="Chromosome"/>
</dbReference>
<evidence type="ECO:0000313" key="1">
    <source>
        <dbReference type="EMBL" id="QRV16024.1"/>
    </source>
</evidence>
<dbReference type="EMBL" id="CP069188">
    <property type="protein sequence ID" value="QRV16024.1"/>
    <property type="molecule type" value="Genomic_DNA"/>
</dbReference>